<dbReference type="EMBL" id="JADPIE010000012">
    <property type="protein sequence ID" value="MBF8438215.1"/>
    <property type="molecule type" value="Genomic_DNA"/>
</dbReference>
<dbReference type="CDD" id="cd05403">
    <property type="entry name" value="NT_KNTase_like"/>
    <property type="match status" value="1"/>
</dbReference>
<dbReference type="GO" id="GO:0016779">
    <property type="term" value="F:nucleotidyltransferase activity"/>
    <property type="evidence" value="ECO:0007669"/>
    <property type="project" value="InterPro"/>
</dbReference>
<dbReference type="Proteomes" id="UP000621436">
    <property type="component" value="Unassembled WGS sequence"/>
</dbReference>
<feature type="domain" description="Polymerase nucleotidyl transferase" evidence="1">
    <location>
        <begin position="11"/>
        <end position="96"/>
    </location>
</feature>
<dbReference type="Pfam" id="PF01909">
    <property type="entry name" value="NTP_transf_2"/>
    <property type="match status" value="1"/>
</dbReference>
<evidence type="ECO:0000259" key="1">
    <source>
        <dbReference type="Pfam" id="PF01909"/>
    </source>
</evidence>
<evidence type="ECO:0000313" key="2">
    <source>
        <dbReference type="EMBL" id="MBF8438215.1"/>
    </source>
</evidence>
<keyword evidence="3" id="KW-1185">Reference proteome</keyword>
<name>A0A931AXB1_9FIRM</name>
<accession>A0A931AXB1</accession>
<organism evidence="2 3">
    <name type="scientific">Halonatronomonas betaini</name>
    <dbReference type="NCBI Taxonomy" id="2778430"/>
    <lineage>
        <taxon>Bacteria</taxon>
        <taxon>Bacillati</taxon>
        <taxon>Bacillota</taxon>
        <taxon>Clostridia</taxon>
        <taxon>Halanaerobiales</taxon>
        <taxon>Halarsenatibacteraceae</taxon>
        <taxon>Halonatronomonas</taxon>
    </lineage>
</organism>
<protein>
    <submittedName>
        <fullName evidence="2">Nucleotidyltransferase domain-containing protein</fullName>
    </submittedName>
</protein>
<dbReference type="AlphaFoldDB" id="A0A931AXB1"/>
<proteinExistence type="predicted"/>
<dbReference type="InterPro" id="IPR002934">
    <property type="entry name" value="Polymerase_NTP_transf_dom"/>
</dbReference>
<dbReference type="RefSeq" id="WP_270455321.1">
    <property type="nucleotide sequence ID" value="NZ_JADPIE010000012.1"/>
</dbReference>
<evidence type="ECO:0000313" key="3">
    <source>
        <dbReference type="Proteomes" id="UP000621436"/>
    </source>
</evidence>
<dbReference type="Gene3D" id="3.30.460.10">
    <property type="entry name" value="Beta Polymerase, domain 2"/>
    <property type="match status" value="1"/>
</dbReference>
<dbReference type="SUPFAM" id="SSF81301">
    <property type="entry name" value="Nucleotidyltransferase"/>
    <property type="match status" value="1"/>
</dbReference>
<dbReference type="InterPro" id="IPR043519">
    <property type="entry name" value="NT_sf"/>
</dbReference>
<comment type="caution">
    <text evidence="2">The sequence shown here is derived from an EMBL/GenBank/DDBJ whole genome shotgun (WGS) entry which is preliminary data.</text>
</comment>
<sequence length="106" mass="12147">MDKEKAIELAKEYANIVSRHFSVKEVILYGSYASNRAHEYSDIDIAVIVSELNGDFLDAEKKLYKLRREIDLRIEPVLIIDDEDISGFKERVLKSGIKVLTFEPTA</sequence>
<gene>
    <name evidence="2" type="ORF">I0Q91_14130</name>
</gene>
<reference evidence="2" key="1">
    <citation type="submission" date="2020-11" db="EMBL/GenBank/DDBJ databases">
        <title>Halonatronomonas betainensis gen. nov., sp. nov. a novel haloalkaliphilic representative of the family Halanaerobiacae capable of betaine degradation.</title>
        <authorList>
            <person name="Boltyanskaya Y."/>
            <person name="Kevbrin V."/>
            <person name="Detkova E."/>
            <person name="Grouzdev D.S."/>
            <person name="Koziaeva V."/>
            <person name="Zhilina T."/>
        </authorList>
    </citation>
    <scope>NUCLEOTIDE SEQUENCE</scope>
    <source>
        <strain evidence="2">Z-7014</strain>
    </source>
</reference>